<name>A0A0F2MES8_SPOSC</name>
<reference evidence="2 3" key="2">
    <citation type="journal article" date="2015" name="Eukaryot. Cell">
        <title>Asexual propagation of a virulent clone complex in a human and feline outbreak of sporotrichosis.</title>
        <authorList>
            <person name="Teixeira Mde M."/>
            <person name="Rodrigues A.M."/>
            <person name="Tsui C.K."/>
            <person name="de Almeida L.G."/>
            <person name="Van Diepeningen A.D."/>
            <person name="van den Ende B.G."/>
            <person name="Fernandes G.F."/>
            <person name="Kano R."/>
            <person name="Hamelin R.C."/>
            <person name="Lopes-Bezerra L.M."/>
            <person name="Vasconcelos A.T."/>
            <person name="de Hoog S."/>
            <person name="de Camargo Z.P."/>
            <person name="Felipe M.S."/>
        </authorList>
    </citation>
    <scope>NUCLEOTIDE SEQUENCE [LARGE SCALE GENOMIC DNA]</scope>
    <source>
        <strain evidence="2 3">1099-18</strain>
    </source>
</reference>
<evidence type="ECO:0000256" key="1">
    <source>
        <dbReference type="SAM" id="MobiDB-lite"/>
    </source>
</evidence>
<sequence>MIAFSPTTARPVSVTPVPYSAMVNISVVHSEEPDRGNKYNQNFRNRFCGCALDYDPFQQRGTMFQCLGLGTHDTGGCGEDWWHPGCIVGLGLKESETYQERGPEVSKVTHKDEEAPARGVTDCLPTISETVEYDEHVTEAVHSSGGARAVEGDGCGDREEEGEDDPPMPPGFPNEDAFEGFICYKCVDAYPWIRQYAGSPGFLPAVLYRTEQDVSPAQAPGPSTEGLVKRKADDDTETGAKRFRTDDKAVADEDASTNIEKDETVSTMEPTVLAPVVPTCKKATLPPPPSGRFSLFFTEDFRDHLCRCANCFPLLTAHPQLLEQEETYEPPVSDDGGSNAEGVGPGSGSHGSGSLYERGESALRNVDRVRAIEGVMAYNHLKDKLKPFFQQFAESGQAISAEDIKSYFAKLRGDEQAIQEAGEGARSDDNWREQSGY</sequence>
<dbReference type="GeneID" id="27664639"/>
<dbReference type="RefSeq" id="XP_016589342.1">
    <property type="nucleotide sequence ID" value="XM_016729362.1"/>
</dbReference>
<evidence type="ECO:0000313" key="3">
    <source>
        <dbReference type="Proteomes" id="UP000033710"/>
    </source>
</evidence>
<proteinExistence type="predicted"/>
<accession>A0A0F2MES8</accession>
<reference evidence="2 3" key="1">
    <citation type="journal article" date="2014" name="BMC Genomics">
        <title>Comparative genomics of the major fungal agents of human and animal Sporotrichosis: Sporothrix schenckii and Sporothrix brasiliensis.</title>
        <authorList>
            <person name="Teixeira M.M."/>
            <person name="de Almeida L.G."/>
            <person name="Kubitschek-Barreira P."/>
            <person name="Alves F.L."/>
            <person name="Kioshima E.S."/>
            <person name="Abadio A.K."/>
            <person name="Fernandes L."/>
            <person name="Derengowski L.S."/>
            <person name="Ferreira K.S."/>
            <person name="Souza R.C."/>
            <person name="Ruiz J.C."/>
            <person name="de Andrade N.C."/>
            <person name="Paes H.C."/>
            <person name="Nicola A.M."/>
            <person name="Albuquerque P."/>
            <person name="Gerber A.L."/>
            <person name="Martins V.P."/>
            <person name="Peconick L.D."/>
            <person name="Neto A.V."/>
            <person name="Chaucanez C.B."/>
            <person name="Silva P.A."/>
            <person name="Cunha O.L."/>
            <person name="de Oliveira F.F."/>
            <person name="dos Santos T.C."/>
            <person name="Barros A.L."/>
            <person name="Soares M.A."/>
            <person name="de Oliveira L.M."/>
            <person name="Marini M.M."/>
            <person name="Villalobos-Duno H."/>
            <person name="Cunha M.M."/>
            <person name="de Hoog S."/>
            <person name="da Silveira J.F."/>
            <person name="Henrissat B."/>
            <person name="Nino-Vega G.A."/>
            <person name="Cisalpino P.S."/>
            <person name="Mora-Montes H.M."/>
            <person name="Almeida S.R."/>
            <person name="Stajich J.E."/>
            <person name="Lopes-Bezerra L.M."/>
            <person name="Vasconcelos A.T."/>
            <person name="Felipe M.S."/>
        </authorList>
    </citation>
    <scope>NUCLEOTIDE SEQUENCE [LARGE SCALE GENOMIC DNA]</scope>
    <source>
        <strain evidence="2 3">1099-18</strain>
    </source>
</reference>
<dbReference type="KEGG" id="ssck:SPSK_02493"/>
<gene>
    <name evidence="2" type="ORF">SPSK_02493</name>
</gene>
<dbReference type="PANTHER" id="PTHR13513">
    <property type="entry name" value="E3 UBIQUITIN-PROTEIN LIGASE UBR7"/>
    <property type="match status" value="1"/>
</dbReference>
<dbReference type="AlphaFoldDB" id="A0A0F2MES8"/>
<dbReference type="EMBL" id="AXCR01000006">
    <property type="protein sequence ID" value="KJR86666.1"/>
    <property type="molecule type" value="Genomic_DNA"/>
</dbReference>
<feature type="region of interest" description="Disordered" evidence="1">
    <location>
        <begin position="214"/>
        <end position="257"/>
    </location>
</feature>
<protein>
    <submittedName>
        <fullName evidence="2">E3 ubiquitin-protein ligase UBR7</fullName>
    </submittedName>
</protein>
<dbReference type="GO" id="GO:0005737">
    <property type="term" value="C:cytoplasm"/>
    <property type="evidence" value="ECO:0007669"/>
    <property type="project" value="TreeGrafter"/>
</dbReference>
<dbReference type="OrthoDB" id="10262564at2759"/>
<dbReference type="GO" id="GO:0061630">
    <property type="term" value="F:ubiquitin protein ligase activity"/>
    <property type="evidence" value="ECO:0007669"/>
    <property type="project" value="InterPro"/>
</dbReference>
<organism evidence="2 3">
    <name type="scientific">Sporothrix schenckii 1099-18</name>
    <dbReference type="NCBI Taxonomy" id="1397361"/>
    <lineage>
        <taxon>Eukaryota</taxon>
        <taxon>Fungi</taxon>
        <taxon>Dikarya</taxon>
        <taxon>Ascomycota</taxon>
        <taxon>Pezizomycotina</taxon>
        <taxon>Sordariomycetes</taxon>
        <taxon>Sordariomycetidae</taxon>
        <taxon>Ophiostomatales</taxon>
        <taxon>Ophiostomataceae</taxon>
        <taxon>Sporothrix</taxon>
    </lineage>
</organism>
<dbReference type="GO" id="GO:0008270">
    <property type="term" value="F:zinc ion binding"/>
    <property type="evidence" value="ECO:0007669"/>
    <property type="project" value="InterPro"/>
</dbReference>
<dbReference type="PANTHER" id="PTHR13513:SF9">
    <property type="entry name" value="E3 UBIQUITIN-PROTEIN LIGASE UBR7-RELATED"/>
    <property type="match status" value="1"/>
</dbReference>
<dbReference type="VEuPathDB" id="FungiDB:SPSK_02493"/>
<dbReference type="Proteomes" id="UP000033710">
    <property type="component" value="Unassembled WGS sequence"/>
</dbReference>
<feature type="region of interest" description="Disordered" evidence="1">
    <location>
        <begin position="139"/>
        <end position="169"/>
    </location>
</feature>
<evidence type="ECO:0000313" key="2">
    <source>
        <dbReference type="EMBL" id="KJR86666.1"/>
    </source>
</evidence>
<feature type="region of interest" description="Disordered" evidence="1">
    <location>
        <begin position="326"/>
        <end position="359"/>
    </location>
</feature>
<feature type="compositionally biased region" description="Basic and acidic residues" evidence="1">
    <location>
        <begin position="227"/>
        <end position="251"/>
    </location>
</feature>
<comment type="caution">
    <text evidence="2">The sequence shown here is derived from an EMBL/GenBank/DDBJ whole genome shotgun (WGS) entry which is preliminary data.</text>
</comment>
<dbReference type="InterPro" id="IPR040204">
    <property type="entry name" value="UBR7"/>
</dbReference>